<reference evidence="2" key="1">
    <citation type="submission" date="2023-05" db="EMBL/GenBank/DDBJ databases">
        <authorList>
            <person name="Stuckert A."/>
        </authorList>
    </citation>
    <scope>NUCLEOTIDE SEQUENCE</scope>
</reference>
<accession>A0ABN9E8Q6</accession>
<keyword evidence="3" id="KW-1185">Reference proteome</keyword>
<organism evidence="2 3">
    <name type="scientific">Staurois parvus</name>
    <dbReference type="NCBI Taxonomy" id="386267"/>
    <lineage>
        <taxon>Eukaryota</taxon>
        <taxon>Metazoa</taxon>
        <taxon>Chordata</taxon>
        <taxon>Craniata</taxon>
        <taxon>Vertebrata</taxon>
        <taxon>Euteleostomi</taxon>
        <taxon>Amphibia</taxon>
        <taxon>Batrachia</taxon>
        <taxon>Anura</taxon>
        <taxon>Neobatrachia</taxon>
        <taxon>Ranoidea</taxon>
        <taxon>Ranidae</taxon>
        <taxon>Staurois</taxon>
    </lineage>
</organism>
<protein>
    <submittedName>
        <fullName evidence="2">Uncharacterized protein</fullName>
    </submittedName>
</protein>
<dbReference type="EMBL" id="CATNWA010015254">
    <property type="protein sequence ID" value="CAI9581285.1"/>
    <property type="molecule type" value="Genomic_DNA"/>
</dbReference>
<evidence type="ECO:0000256" key="1">
    <source>
        <dbReference type="SAM" id="Phobius"/>
    </source>
</evidence>
<feature type="non-terminal residue" evidence="2">
    <location>
        <position position="1"/>
    </location>
</feature>
<sequence length="52" mass="5890">DFAFPGRDLYVKIQISALLAPAFCFVLLCIAEQYKAASLHTKKHTHRTQLTL</sequence>
<name>A0ABN9E8Q6_9NEOB</name>
<evidence type="ECO:0000313" key="3">
    <source>
        <dbReference type="Proteomes" id="UP001162483"/>
    </source>
</evidence>
<keyword evidence="1" id="KW-0472">Membrane</keyword>
<comment type="caution">
    <text evidence="2">The sequence shown here is derived from an EMBL/GenBank/DDBJ whole genome shotgun (WGS) entry which is preliminary data.</text>
</comment>
<keyword evidence="1" id="KW-0812">Transmembrane</keyword>
<gene>
    <name evidence="2" type="ORF">SPARVUS_LOCUS9462292</name>
</gene>
<evidence type="ECO:0000313" key="2">
    <source>
        <dbReference type="EMBL" id="CAI9581285.1"/>
    </source>
</evidence>
<keyword evidence="1" id="KW-1133">Transmembrane helix</keyword>
<dbReference type="Proteomes" id="UP001162483">
    <property type="component" value="Unassembled WGS sequence"/>
</dbReference>
<feature type="transmembrane region" description="Helical" evidence="1">
    <location>
        <begin position="13"/>
        <end position="31"/>
    </location>
</feature>
<proteinExistence type="predicted"/>